<dbReference type="Proteomes" id="UP000283090">
    <property type="component" value="Unassembled WGS sequence"/>
</dbReference>
<protein>
    <recommendedName>
        <fullName evidence="3">Radical SAM core domain-containing protein</fullName>
    </recommendedName>
</protein>
<dbReference type="PANTHER" id="PTHR43075:SF1">
    <property type="entry name" value="FORMATE LYASE ACTIVATING ENZYME, PUTATIVE (AFU_ORTHOLOGUE AFUA_2G15630)-RELATED"/>
    <property type="match status" value="1"/>
</dbReference>
<dbReference type="STRING" id="97331.A0A437A6I3"/>
<dbReference type="GO" id="GO:0003824">
    <property type="term" value="F:catalytic activity"/>
    <property type="evidence" value="ECO:0007669"/>
    <property type="project" value="InterPro"/>
</dbReference>
<accession>A0A437A6I3</accession>
<dbReference type="RefSeq" id="XP_067492201.1">
    <property type="nucleotide sequence ID" value="XM_067634099.1"/>
</dbReference>
<dbReference type="GO" id="GO:0051536">
    <property type="term" value="F:iron-sulfur cluster binding"/>
    <property type="evidence" value="ECO:0007669"/>
    <property type="project" value="InterPro"/>
</dbReference>
<dbReference type="AlphaFoldDB" id="A0A437A6I3"/>
<dbReference type="EMBL" id="SAEB01000006">
    <property type="protein sequence ID" value="RVD86657.1"/>
    <property type="molecule type" value="Genomic_DNA"/>
</dbReference>
<dbReference type="PANTHER" id="PTHR43075">
    <property type="entry name" value="FORMATE LYASE ACTIVATING ENZYME, PUTATIVE (AFU_ORTHOLOGUE AFUA_2G15630)-RELATED"/>
    <property type="match status" value="1"/>
</dbReference>
<evidence type="ECO:0008006" key="3">
    <source>
        <dbReference type="Google" id="ProtNLM"/>
    </source>
</evidence>
<name>A0A437A6I3_ARTFL</name>
<dbReference type="SFLD" id="SFLDG01099">
    <property type="entry name" value="Uncharacterised_Radical_SAM_Su"/>
    <property type="match status" value="1"/>
</dbReference>
<reference evidence="1 2" key="1">
    <citation type="submission" date="2019-01" db="EMBL/GenBank/DDBJ databases">
        <title>Intercellular communication is required for trap formation in the nematode-trapping fungus Duddingtonia flagrans.</title>
        <authorList>
            <person name="Youssar L."/>
            <person name="Wernet V."/>
            <person name="Hensel N."/>
            <person name="Hildebrandt H.-G."/>
            <person name="Fischer R."/>
        </authorList>
    </citation>
    <scope>NUCLEOTIDE SEQUENCE [LARGE SCALE GENOMIC DNA]</scope>
    <source>
        <strain evidence="1 2">CBS H-5679</strain>
    </source>
</reference>
<evidence type="ECO:0000313" key="1">
    <source>
        <dbReference type="EMBL" id="RVD86657.1"/>
    </source>
</evidence>
<dbReference type="VEuPathDB" id="FungiDB:DFL_004921"/>
<dbReference type="InterPro" id="IPR040085">
    <property type="entry name" value="MJ0674-like"/>
</dbReference>
<gene>
    <name evidence="1" type="ORF">DFL_004921</name>
</gene>
<dbReference type="PIRSF" id="PIRSF004869">
    <property type="entry name" value="PflX_prd"/>
    <property type="match status" value="1"/>
</dbReference>
<evidence type="ECO:0000313" key="2">
    <source>
        <dbReference type="Proteomes" id="UP000283090"/>
    </source>
</evidence>
<dbReference type="InterPro" id="IPR016431">
    <property type="entry name" value="Pyrv-formate_lyase-activ_prd"/>
</dbReference>
<dbReference type="InterPro" id="IPR007197">
    <property type="entry name" value="rSAM"/>
</dbReference>
<proteinExistence type="predicted"/>
<dbReference type="OrthoDB" id="1856718at2759"/>
<comment type="caution">
    <text evidence="1">The sequence shown here is derived from an EMBL/GenBank/DDBJ whole genome shotgun (WGS) entry which is preliminary data.</text>
</comment>
<organism evidence="1 2">
    <name type="scientific">Arthrobotrys flagrans</name>
    <name type="common">Nematode-trapping fungus</name>
    <name type="synonym">Trichothecium flagrans</name>
    <dbReference type="NCBI Taxonomy" id="97331"/>
    <lineage>
        <taxon>Eukaryota</taxon>
        <taxon>Fungi</taxon>
        <taxon>Dikarya</taxon>
        <taxon>Ascomycota</taxon>
        <taxon>Pezizomycotina</taxon>
        <taxon>Orbiliomycetes</taxon>
        <taxon>Orbiliales</taxon>
        <taxon>Orbiliaceae</taxon>
        <taxon>Arthrobotrys</taxon>
    </lineage>
</organism>
<keyword evidence="2" id="KW-1185">Reference proteome</keyword>
<dbReference type="SFLD" id="SFLDS00029">
    <property type="entry name" value="Radical_SAM"/>
    <property type="match status" value="1"/>
</dbReference>
<dbReference type="GeneID" id="93587232"/>
<sequence>MFRPSSRIIRQPFPLPPMVIVPRRAAHIPSVFLLDNYIPRYKLLTDAQISRKKEQAIEHLRKCNICPRMCNVNRLAGETGYCMHLISVKNHVFREPTVAEAFFSQNHEISHQRAGFDLSPEELADWFVKLQKLGNVHNINAVTPEHVVPQVALAILAAIPMGLRIPIVYNTSSYDSLEALSLMDGLVDIYLADFKLSSPLSSKRLLKADDYPKTAKEGIKIMQRQVGDLKFNFDGIAQTGLLVRHLVMPTYVEEGKEIMRYLAEHVSKDTYIHVMEQYRPTAHVGKINRGKSGGMRYSEINRPVTDPEVDAVKLAAREAGLWRFVEDSPYDGFR</sequence>